<proteinExistence type="predicted"/>
<name>A0ABN2YQ38_9ACTN</name>
<comment type="caution">
    <text evidence="3">The sequence shown here is derived from an EMBL/GenBank/DDBJ whole genome shotgun (WGS) entry which is preliminary data.</text>
</comment>
<feature type="transmembrane region" description="Helical" evidence="2">
    <location>
        <begin position="125"/>
        <end position="142"/>
    </location>
</feature>
<dbReference type="EMBL" id="BAAAQQ010000013">
    <property type="protein sequence ID" value="GAA2130527.1"/>
    <property type="molecule type" value="Genomic_DNA"/>
</dbReference>
<protein>
    <submittedName>
        <fullName evidence="3">Uncharacterized protein</fullName>
    </submittedName>
</protein>
<accession>A0ABN2YQ38</accession>
<sequence>MELSGLIFVALAVAWAAYLIPKALQHHDEVVRSRSVERFSHRMRVLARREPVNGRNTRLVVTPTRSAAPPVATAKGSLLAEARQRRESAAMAARRRRRVLGLLLVVNAAAAVVAAMSLISWWWQAAPAGLLVAWLVACRLMVKSERRQRPTRLIEAHSVEELVEQAIMETPDGDSPLEDTMASPAPMVVEVAVDEGTDPALWDPLPMTLPTYVSKSTARRTVRTIDLDATGVWSSGRSESDSAIAREADAAEREGREGRTRREGGDGRRVVGS</sequence>
<keyword evidence="2" id="KW-0812">Transmembrane</keyword>
<feature type="transmembrane region" description="Helical" evidence="2">
    <location>
        <begin position="6"/>
        <end position="24"/>
    </location>
</feature>
<evidence type="ECO:0000313" key="4">
    <source>
        <dbReference type="Proteomes" id="UP001500575"/>
    </source>
</evidence>
<feature type="region of interest" description="Disordered" evidence="1">
    <location>
        <begin position="232"/>
        <end position="273"/>
    </location>
</feature>
<evidence type="ECO:0000256" key="1">
    <source>
        <dbReference type="SAM" id="MobiDB-lite"/>
    </source>
</evidence>
<dbReference type="Proteomes" id="UP001500575">
    <property type="component" value="Unassembled WGS sequence"/>
</dbReference>
<evidence type="ECO:0000313" key="3">
    <source>
        <dbReference type="EMBL" id="GAA2130527.1"/>
    </source>
</evidence>
<reference evidence="3 4" key="1">
    <citation type="journal article" date="2019" name="Int. J. Syst. Evol. Microbiol.">
        <title>The Global Catalogue of Microorganisms (GCM) 10K type strain sequencing project: providing services to taxonomists for standard genome sequencing and annotation.</title>
        <authorList>
            <consortium name="The Broad Institute Genomics Platform"/>
            <consortium name="The Broad Institute Genome Sequencing Center for Infectious Disease"/>
            <person name="Wu L."/>
            <person name="Ma J."/>
        </authorList>
    </citation>
    <scope>NUCLEOTIDE SEQUENCE [LARGE SCALE GENOMIC DNA]</scope>
    <source>
        <strain evidence="3 4">JCM 16021</strain>
    </source>
</reference>
<feature type="compositionally biased region" description="Basic and acidic residues" evidence="1">
    <location>
        <begin position="238"/>
        <end position="273"/>
    </location>
</feature>
<keyword evidence="4" id="KW-1185">Reference proteome</keyword>
<gene>
    <name evidence="3" type="ORF">GCM10009843_33230</name>
</gene>
<dbReference type="RefSeq" id="WP_344304929.1">
    <property type="nucleotide sequence ID" value="NZ_BAAAQQ010000013.1"/>
</dbReference>
<keyword evidence="2" id="KW-1133">Transmembrane helix</keyword>
<organism evidence="3 4">
    <name type="scientific">Nocardioides bigeumensis</name>
    <dbReference type="NCBI Taxonomy" id="433657"/>
    <lineage>
        <taxon>Bacteria</taxon>
        <taxon>Bacillati</taxon>
        <taxon>Actinomycetota</taxon>
        <taxon>Actinomycetes</taxon>
        <taxon>Propionibacteriales</taxon>
        <taxon>Nocardioidaceae</taxon>
        <taxon>Nocardioides</taxon>
    </lineage>
</organism>
<evidence type="ECO:0000256" key="2">
    <source>
        <dbReference type="SAM" id="Phobius"/>
    </source>
</evidence>
<feature type="transmembrane region" description="Helical" evidence="2">
    <location>
        <begin position="99"/>
        <end position="119"/>
    </location>
</feature>
<keyword evidence="2" id="KW-0472">Membrane</keyword>